<organism evidence="13 14">
    <name type="scientific">Plakobranchus ocellatus</name>
    <dbReference type="NCBI Taxonomy" id="259542"/>
    <lineage>
        <taxon>Eukaryota</taxon>
        <taxon>Metazoa</taxon>
        <taxon>Spiralia</taxon>
        <taxon>Lophotrochozoa</taxon>
        <taxon>Mollusca</taxon>
        <taxon>Gastropoda</taxon>
        <taxon>Heterobranchia</taxon>
        <taxon>Euthyneura</taxon>
        <taxon>Panpulmonata</taxon>
        <taxon>Sacoglossa</taxon>
        <taxon>Placobranchoidea</taxon>
        <taxon>Plakobranchidae</taxon>
        <taxon>Plakobranchus</taxon>
    </lineage>
</organism>
<dbReference type="Proteomes" id="UP000735302">
    <property type="component" value="Unassembled WGS sequence"/>
</dbReference>
<name>A0AAV4AE80_9GAST</name>
<keyword evidence="6" id="KW-0915">Sodium</keyword>
<evidence type="ECO:0000313" key="14">
    <source>
        <dbReference type="Proteomes" id="UP000735302"/>
    </source>
</evidence>
<dbReference type="GO" id="GO:0005886">
    <property type="term" value="C:plasma membrane"/>
    <property type="evidence" value="ECO:0007669"/>
    <property type="project" value="TreeGrafter"/>
</dbReference>
<gene>
    <name evidence="13" type="ORF">PoB_003136300</name>
</gene>
<evidence type="ECO:0000256" key="6">
    <source>
        <dbReference type="ARBA" id="ARBA00023053"/>
    </source>
</evidence>
<evidence type="ECO:0000256" key="3">
    <source>
        <dbReference type="ARBA" id="ARBA00022461"/>
    </source>
</evidence>
<keyword evidence="2 11" id="KW-0813">Transport</keyword>
<keyword evidence="7 11" id="KW-0406">Ion transport</keyword>
<feature type="transmembrane region" description="Helical" evidence="12">
    <location>
        <begin position="48"/>
        <end position="70"/>
    </location>
</feature>
<keyword evidence="9 11" id="KW-0739">Sodium transport</keyword>
<evidence type="ECO:0000256" key="2">
    <source>
        <dbReference type="ARBA" id="ARBA00022448"/>
    </source>
</evidence>
<accession>A0AAV4AE80</accession>
<evidence type="ECO:0000256" key="9">
    <source>
        <dbReference type="ARBA" id="ARBA00023201"/>
    </source>
</evidence>
<dbReference type="EMBL" id="BLXT01003742">
    <property type="protein sequence ID" value="GFO04858.1"/>
    <property type="molecule type" value="Genomic_DNA"/>
</dbReference>
<evidence type="ECO:0000256" key="10">
    <source>
        <dbReference type="ARBA" id="ARBA00023303"/>
    </source>
</evidence>
<keyword evidence="14" id="KW-1185">Reference proteome</keyword>
<keyword evidence="10 11" id="KW-0407">Ion channel</keyword>
<evidence type="ECO:0000256" key="1">
    <source>
        <dbReference type="ARBA" id="ARBA00004141"/>
    </source>
</evidence>
<keyword evidence="5 12" id="KW-1133">Transmembrane helix</keyword>
<protein>
    <submittedName>
        <fullName evidence="13">Acid-sensing ion channel 5</fullName>
    </submittedName>
</protein>
<dbReference type="AlphaFoldDB" id="A0AAV4AE80"/>
<evidence type="ECO:0000256" key="5">
    <source>
        <dbReference type="ARBA" id="ARBA00022989"/>
    </source>
</evidence>
<comment type="subcellular location">
    <subcellularLocation>
        <location evidence="1">Membrane</location>
        <topology evidence="1">Multi-pass membrane protein</topology>
    </subcellularLocation>
</comment>
<proteinExistence type="inferred from homology"/>
<evidence type="ECO:0000313" key="13">
    <source>
        <dbReference type="EMBL" id="GFO04858.1"/>
    </source>
</evidence>
<reference evidence="13 14" key="1">
    <citation type="journal article" date="2021" name="Elife">
        <title>Chloroplast acquisition without the gene transfer in kleptoplastic sea slugs, Plakobranchus ocellatus.</title>
        <authorList>
            <person name="Maeda T."/>
            <person name="Takahashi S."/>
            <person name="Yoshida T."/>
            <person name="Shimamura S."/>
            <person name="Takaki Y."/>
            <person name="Nagai Y."/>
            <person name="Toyoda A."/>
            <person name="Suzuki Y."/>
            <person name="Arimoto A."/>
            <person name="Ishii H."/>
            <person name="Satoh N."/>
            <person name="Nishiyama T."/>
            <person name="Hasebe M."/>
            <person name="Maruyama T."/>
            <person name="Minagawa J."/>
            <person name="Obokata J."/>
            <person name="Shigenobu S."/>
        </authorList>
    </citation>
    <scope>NUCLEOTIDE SEQUENCE [LARGE SCALE GENOMIC DNA]</scope>
</reference>
<dbReference type="GO" id="GO:0015280">
    <property type="term" value="F:ligand-gated sodium channel activity"/>
    <property type="evidence" value="ECO:0007669"/>
    <property type="project" value="TreeGrafter"/>
</dbReference>
<evidence type="ECO:0000256" key="8">
    <source>
        <dbReference type="ARBA" id="ARBA00023136"/>
    </source>
</evidence>
<comment type="similarity">
    <text evidence="11">Belongs to the amiloride-sensitive sodium channel (TC 1.A.6) family.</text>
</comment>
<keyword evidence="4 11" id="KW-0812">Transmembrane</keyword>
<keyword evidence="8 12" id="KW-0472">Membrane</keyword>
<dbReference type="InterPro" id="IPR001873">
    <property type="entry name" value="ENaC"/>
</dbReference>
<sequence length="132" mass="15147">MQPAKTPDATPLEDLETMDSVWSYFGRQTTFHGVRNIENKERKHTTRIFYLLLVLGMASGLVFNVSKLLIDYYQYRAITRTDIKFHNRIPFPSVTLCNNCPYRDPGDTSDLIKNIVANSSILKGMFPLNLSE</sequence>
<evidence type="ECO:0000256" key="4">
    <source>
        <dbReference type="ARBA" id="ARBA00022692"/>
    </source>
</evidence>
<evidence type="ECO:0000256" key="12">
    <source>
        <dbReference type="SAM" id="Phobius"/>
    </source>
</evidence>
<comment type="caution">
    <text evidence="13">The sequence shown here is derived from an EMBL/GenBank/DDBJ whole genome shotgun (WGS) entry which is preliminary data.</text>
</comment>
<keyword evidence="3 11" id="KW-0894">Sodium channel</keyword>
<evidence type="ECO:0000256" key="7">
    <source>
        <dbReference type="ARBA" id="ARBA00023065"/>
    </source>
</evidence>
<dbReference type="PANTHER" id="PTHR11690">
    <property type="entry name" value="AMILORIDE-SENSITIVE SODIUM CHANNEL-RELATED"/>
    <property type="match status" value="1"/>
</dbReference>
<dbReference type="Pfam" id="PF00858">
    <property type="entry name" value="ASC"/>
    <property type="match status" value="1"/>
</dbReference>
<evidence type="ECO:0000256" key="11">
    <source>
        <dbReference type="RuleBase" id="RU000679"/>
    </source>
</evidence>